<dbReference type="EMBL" id="JAEPRB010000095">
    <property type="protein sequence ID" value="KAG2221957.1"/>
    <property type="molecule type" value="Genomic_DNA"/>
</dbReference>
<dbReference type="PANTHER" id="PTHR12652:SF50">
    <property type="entry name" value="PEROXIN 11"/>
    <property type="match status" value="1"/>
</dbReference>
<evidence type="ECO:0008006" key="7">
    <source>
        <dbReference type="Google" id="ProtNLM"/>
    </source>
</evidence>
<comment type="caution">
    <text evidence="5">The sequence shown here is derived from an EMBL/GenBank/DDBJ whole genome shotgun (WGS) entry which is preliminary data.</text>
</comment>
<accession>A0A8H7S304</accession>
<protein>
    <recommendedName>
        <fullName evidence="7">Peroxisomal biogenesis factor 11</fullName>
    </recommendedName>
</protein>
<dbReference type="Proteomes" id="UP000646827">
    <property type="component" value="Unassembled WGS sequence"/>
</dbReference>
<keyword evidence="6" id="KW-1185">Reference proteome</keyword>
<gene>
    <name evidence="5" type="ORF">INT45_010481</name>
</gene>
<name>A0A8H7S304_9FUNG</name>
<dbReference type="GO" id="GO:0016559">
    <property type="term" value="P:peroxisome fission"/>
    <property type="evidence" value="ECO:0007669"/>
    <property type="project" value="InterPro"/>
</dbReference>
<evidence type="ECO:0000256" key="3">
    <source>
        <dbReference type="ARBA" id="ARBA00023140"/>
    </source>
</evidence>
<keyword evidence="2" id="KW-0472">Membrane</keyword>
<keyword evidence="1" id="KW-0962">Peroxisome biogenesis</keyword>
<dbReference type="OrthoDB" id="411017at2759"/>
<dbReference type="InterPro" id="IPR008733">
    <property type="entry name" value="PEX11"/>
</dbReference>
<evidence type="ECO:0000313" key="6">
    <source>
        <dbReference type="Proteomes" id="UP000646827"/>
    </source>
</evidence>
<dbReference type="PANTHER" id="PTHR12652">
    <property type="entry name" value="PEROXISOMAL BIOGENESIS FACTOR 11"/>
    <property type="match status" value="1"/>
</dbReference>
<reference evidence="5 6" key="1">
    <citation type="submission" date="2020-12" db="EMBL/GenBank/DDBJ databases">
        <title>Metabolic potential, ecology and presence of endohyphal bacteria is reflected in genomic diversity of Mucoromycotina.</title>
        <authorList>
            <person name="Muszewska A."/>
            <person name="Okrasinska A."/>
            <person name="Steczkiewicz K."/>
            <person name="Drgas O."/>
            <person name="Orlowska M."/>
            <person name="Perlinska-Lenart U."/>
            <person name="Aleksandrzak-Piekarczyk T."/>
            <person name="Szatraj K."/>
            <person name="Zielenkiewicz U."/>
            <person name="Pilsyk S."/>
            <person name="Malc E."/>
            <person name="Mieczkowski P."/>
            <person name="Kruszewska J.S."/>
            <person name="Biernat P."/>
            <person name="Pawlowska J."/>
        </authorList>
    </citation>
    <scope>NUCLEOTIDE SEQUENCE [LARGE SCALE GENOMIC DNA]</scope>
    <source>
        <strain evidence="5 6">CBS 142.35</strain>
    </source>
</reference>
<dbReference type="Pfam" id="PF05648">
    <property type="entry name" value="PEX11"/>
    <property type="match status" value="1"/>
</dbReference>
<keyword evidence="3" id="KW-0576">Peroxisome</keyword>
<evidence type="ECO:0000256" key="2">
    <source>
        <dbReference type="ARBA" id="ARBA00023136"/>
    </source>
</evidence>
<dbReference type="AlphaFoldDB" id="A0A8H7S304"/>
<organism evidence="5 6">
    <name type="scientific">Circinella minor</name>
    <dbReference type="NCBI Taxonomy" id="1195481"/>
    <lineage>
        <taxon>Eukaryota</taxon>
        <taxon>Fungi</taxon>
        <taxon>Fungi incertae sedis</taxon>
        <taxon>Mucoromycota</taxon>
        <taxon>Mucoromycotina</taxon>
        <taxon>Mucoromycetes</taxon>
        <taxon>Mucorales</taxon>
        <taxon>Lichtheimiaceae</taxon>
        <taxon>Circinella</taxon>
    </lineage>
</organism>
<evidence type="ECO:0000256" key="4">
    <source>
        <dbReference type="ARBA" id="ARBA00046271"/>
    </source>
</evidence>
<comment type="subcellular location">
    <subcellularLocation>
        <location evidence="4">Peroxisome membrane</location>
    </subcellularLocation>
</comment>
<sequence>MSFNAQVTNVNSYLGTTTGREKLCRFVQYFARFYAFYLYRRGAPKDVFERWSELKNHIGNGRKFFRLLKPIEFVQTAVHSLNTDNEIFRLTSIVKHLGNALYYSSEVFVLTTAIGFYKPNNITKIQRFGWKCWFISLFASIMSGLYKYRLLSLRSKVLMKSKRQSEHKGDPELDFQEKQLAKDTHSNSYQLLQDLVDIVIPSGNLGWIPADEGVIGIAGVITSLMAMNVQWQKTSK</sequence>
<proteinExistence type="predicted"/>
<dbReference type="GO" id="GO:0005778">
    <property type="term" value="C:peroxisomal membrane"/>
    <property type="evidence" value="ECO:0007669"/>
    <property type="project" value="UniProtKB-SubCell"/>
</dbReference>
<evidence type="ECO:0000256" key="1">
    <source>
        <dbReference type="ARBA" id="ARBA00022593"/>
    </source>
</evidence>
<evidence type="ECO:0000313" key="5">
    <source>
        <dbReference type="EMBL" id="KAG2221957.1"/>
    </source>
</evidence>